<keyword evidence="3" id="KW-0934">Plastid</keyword>
<keyword evidence="2" id="KW-0150">Chloroplast</keyword>
<dbReference type="Proteomes" id="UP001516023">
    <property type="component" value="Unassembled WGS sequence"/>
</dbReference>
<comment type="caution">
    <text evidence="5">The sequence shown here is derived from an EMBL/GenBank/DDBJ whole genome shotgun (WGS) entry which is preliminary data.</text>
</comment>
<evidence type="ECO:0000256" key="2">
    <source>
        <dbReference type="ARBA" id="ARBA00022528"/>
    </source>
</evidence>
<dbReference type="Pfam" id="PF04278">
    <property type="entry name" value="Tic22"/>
    <property type="match status" value="1"/>
</dbReference>
<comment type="subcellular location">
    <subcellularLocation>
        <location evidence="1">Plastid</location>
        <location evidence="1">Chloroplast</location>
    </subcellularLocation>
</comment>
<protein>
    <submittedName>
        <fullName evidence="5">Uncharacterized protein</fullName>
    </submittedName>
</protein>
<evidence type="ECO:0000256" key="4">
    <source>
        <dbReference type="SAM" id="Phobius"/>
    </source>
</evidence>
<dbReference type="AlphaFoldDB" id="A0ABD3QJ66"/>
<dbReference type="PANTHER" id="PTHR33926">
    <property type="entry name" value="PROTEIN TIC 22, CHLOROPLASTIC"/>
    <property type="match status" value="1"/>
</dbReference>
<organism evidence="5 6">
    <name type="scientific">Cyclotella cryptica</name>
    <dbReference type="NCBI Taxonomy" id="29204"/>
    <lineage>
        <taxon>Eukaryota</taxon>
        <taxon>Sar</taxon>
        <taxon>Stramenopiles</taxon>
        <taxon>Ochrophyta</taxon>
        <taxon>Bacillariophyta</taxon>
        <taxon>Coscinodiscophyceae</taxon>
        <taxon>Thalassiosirophycidae</taxon>
        <taxon>Stephanodiscales</taxon>
        <taxon>Stephanodiscaceae</taxon>
        <taxon>Cyclotella</taxon>
    </lineage>
</organism>
<gene>
    <name evidence="5" type="ORF">HJC23_001115</name>
</gene>
<feature type="transmembrane region" description="Helical" evidence="4">
    <location>
        <begin position="61"/>
        <end position="82"/>
    </location>
</feature>
<feature type="non-terminal residue" evidence="5">
    <location>
        <position position="1"/>
    </location>
</feature>
<keyword evidence="6" id="KW-1185">Reference proteome</keyword>
<keyword evidence="4" id="KW-0472">Membrane</keyword>
<dbReference type="GO" id="GO:0009507">
    <property type="term" value="C:chloroplast"/>
    <property type="evidence" value="ECO:0007669"/>
    <property type="project" value="UniProtKB-SubCell"/>
</dbReference>
<evidence type="ECO:0000313" key="6">
    <source>
        <dbReference type="Proteomes" id="UP001516023"/>
    </source>
</evidence>
<proteinExistence type="predicted"/>
<dbReference type="EMBL" id="JABMIG020000034">
    <property type="protein sequence ID" value="KAL3800194.1"/>
    <property type="molecule type" value="Genomic_DNA"/>
</dbReference>
<evidence type="ECO:0000256" key="1">
    <source>
        <dbReference type="ARBA" id="ARBA00004229"/>
    </source>
</evidence>
<evidence type="ECO:0000256" key="3">
    <source>
        <dbReference type="ARBA" id="ARBA00022640"/>
    </source>
</evidence>
<dbReference type="InterPro" id="IPR007378">
    <property type="entry name" value="Tic22-like"/>
</dbReference>
<name>A0ABD3QJ66_9STRA</name>
<accession>A0ABD3QJ66</accession>
<dbReference type="PANTHER" id="PTHR33926:SF4">
    <property type="entry name" value="PROTEIN TIC 22, CHLOROPLASTIC"/>
    <property type="match status" value="1"/>
</dbReference>
<evidence type="ECO:0000313" key="5">
    <source>
        <dbReference type="EMBL" id="KAL3800194.1"/>
    </source>
</evidence>
<keyword evidence="4" id="KW-0812">Transmembrane</keyword>
<reference evidence="5 6" key="1">
    <citation type="journal article" date="2020" name="G3 (Bethesda)">
        <title>Improved Reference Genome for Cyclotella cryptica CCMP332, a Model for Cell Wall Morphogenesis, Salinity Adaptation, and Lipid Production in Diatoms (Bacillariophyta).</title>
        <authorList>
            <person name="Roberts W.R."/>
            <person name="Downey K.M."/>
            <person name="Ruck E.C."/>
            <person name="Traller J.C."/>
            <person name="Alverson A.J."/>
        </authorList>
    </citation>
    <scope>NUCLEOTIDE SEQUENCE [LARGE SCALE GENOMIC DNA]</scope>
    <source>
        <strain evidence="5 6">CCMP332</strain>
    </source>
</reference>
<sequence length="296" mass="32669">ICPTDGHVQISPRALTKASRYTSRPIAHLSDALHTPQLCKTPALNTAFSLSNRSDNDNRGLGIVTAIFACGVLLFFAVSAFAPPLEEQPWKLGRYSTRWRSDEKLREFSRAKIQLKLSNLPVFYLVSDRKMNEKIFFSFSEAEAVSKEVPGATSPLILKHGKIQSASTPQKILQAQESLSELSFTLVPSTTALKDAKATEVNLKENDVPLFVVDRLAFASNKGPQVPLFLERNDAIISYNRLRESGANTLPAEPNIRTTSLLDVLDSMERGTKPGVTQLQFYGNADDVLKADEMST</sequence>
<keyword evidence="4" id="KW-1133">Transmembrane helix</keyword>